<evidence type="ECO:0000256" key="7">
    <source>
        <dbReference type="ARBA" id="ARBA00022989"/>
    </source>
</evidence>
<dbReference type="GO" id="GO:0005524">
    <property type="term" value="F:ATP binding"/>
    <property type="evidence" value="ECO:0007669"/>
    <property type="project" value="UniProtKB-KW"/>
</dbReference>
<keyword evidence="8 9" id="KW-0472">Membrane</keyword>
<keyword evidence="6 12" id="KW-0067">ATP-binding</keyword>
<evidence type="ECO:0000256" key="4">
    <source>
        <dbReference type="ARBA" id="ARBA00022692"/>
    </source>
</evidence>
<evidence type="ECO:0000256" key="5">
    <source>
        <dbReference type="ARBA" id="ARBA00022741"/>
    </source>
</evidence>
<dbReference type="EMBL" id="FNTX01000001">
    <property type="protein sequence ID" value="SED92189.1"/>
    <property type="molecule type" value="Genomic_DNA"/>
</dbReference>
<feature type="transmembrane region" description="Helical" evidence="9">
    <location>
        <begin position="126"/>
        <end position="150"/>
    </location>
</feature>
<keyword evidence="2" id="KW-0813">Transport</keyword>
<dbReference type="OrthoDB" id="9806127at2"/>
<keyword evidence="4 9" id="KW-0812">Transmembrane</keyword>
<feature type="transmembrane region" description="Helical" evidence="9">
    <location>
        <begin position="270"/>
        <end position="297"/>
    </location>
</feature>
<dbReference type="Pfam" id="PF00664">
    <property type="entry name" value="ABC_membrane"/>
    <property type="match status" value="1"/>
</dbReference>
<dbReference type="GO" id="GO:0005886">
    <property type="term" value="C:plasma membrane"/>
    <property type="evidence" value="ECO:0007669"/>
    <property type="project" value="UniProtKB-SubCell"/>
</dbReference>
<evidence type="ECO:0000313" key="13">
    <source>
        <dbReference type="Proteomes" id="UP000199220"/>
    </source>
</evidence>
<dbReference type="SUPFAM" id="SSF90123">
    <property type="entry name" value="ABC transporter transmembrane region"/>
    <property type="match status" value="1"/>
</dbReference>
<dbReference type="InterPro" id="IPR017871">
    <property type="entry name" value="ABC_transporter-like_CS"/>
</dbReference>
<keyword evidence="3" id="KW-1003">Cell membrane</keyword>
<dbReference type="Gene3D" id="3.40.50.300">
    <property type="entry name" value="P-loop containing nucleotide triphosphate hydrolases"/>
    <property type="match status" value="1"/>
</dbReference>
<evidence type="ECO:0000256" key="3">
    <source>
        <dbReference type="ARBA" id="ARBA00022475"/>
    </source>
</evidence>
<dbReference type="CDD" id="cd18548">
    <property type="entry name" value="ABC_6TM_Tm287_like"/>
    <property type="match status" value="1"/>
</dbReference>
<reference evidence="13" key="1">
    <citation type="submission" date="2016-10" db="EMBL/GenBank/DDBJ databases">
        <authorList>
            <person name="Varghese N."/>
            <person name="Submissions S."/>
        </authorList>
    </citation>
    <scope>NUCLEOTIDE SEQUENCE [LARGE SCALE GENOMIC DNA]</scope>
    <source>
        <strain evidence="13">DSM 21368</strain>
    </source>
</reference>
<evidence type="ECO:0000313" key="12">
    <source>
        <dbReference type="EMBL" id="SED92189.1"/>
    </source>
</evidence>
<sequence length="576" mass="62107">MLGLLRTSLTPYRGAITLVCLLQLVQTLAALYLPSLNADIISQGVVLGDTDLIWRIGGLMLAVSAVQAVTSVVAVYFGARTAMSLGRDLRDDLFTRVMRFSTQEMSAFGTPSLITRSTNDVQQVQMFVFMSLTVVIMAPIMLIGGVIMAVREDPGLSLLLVAVVPVLGVTMALVAMRMVPYFRSMQKRIDRVNGILREQITGIRVVRAFVKEADEALRFGSANATLRDVAVKVGRVMAFAMPMVMLIVNIASVAVIWFGGRRVDAGLADIGSLVAFLSYLMFILMAVMMATMMFMFAPRAAVSSERIQEVLSSEPTVHPPQQGQRPTHVRGLVEMAGVTFHYPGAENDVLHEIDLTARPGTTTAIIGSTGSGKSTLLHLVPRLFDVTSGAIGIDGVDVRDLDPAVLSSVIGLVPQKPYLFTGTVASNLRYGRADATDDELWEALRVAQAENFVRSMDGGLDAAIAQGGTNVSGGQRQRIAIARALVRRPAVYLFDDSFSALDYATDAALRAALFPRTRQASVIVVAQRVATIRGADEILVLEHGRVVGRGTHEQLLAENPTYQEIVASQLTAEEAA</sequence>
<dbReference type="FunFam" id="1.20.1560.10:FF:000040">
    <property type="entry name" value="Multidrug ABC transporter ATP-binding protein"/>
    <property type="match status" value="1"/>
</dbReference>
<organism evidence="12 13">
    <name type="scientific">Ruania alba</name>
    <dbReference type="NCBI Taxonomy" id="648782"/>
    <lineage>
        <taxon>Bacteria</taxon>
        <taxon>Bacillati</taxon>
        <taxon>Actinomycetota</taxon>
        <taxon>Actinomycetes</taxon>
        <taxon>Micrococcales</taxon>
        <taxon>Ruaniaceae</taxon>
        <taxon>Ruania</taxon>
    </lineage>
</organism>
<dbReference type="Pfam" id="PF00005">
    <property type="entry name" value="ABC_tran"/>
    <property type="match status" value="1"/>
</dbReference>
<gene>
    <name evidence="12" type="ORF">SAMN04488554_1067</name>
</gene>
<dbReference type="InterPro" id="IPR027417">
    <property type="entry name" value="P-loop_NTPase"/>
</dbReference>
<dbReference type="InterPro" id="IPR003593">
    <property type="entry name" value="AAA+_ATPase"/>
</dbReference>
<name>A0A1H5EM79_9MICO</name>
<keyword evidence="13" id="KW-1185">Reference proteome</keyword>
<evidence type="ECO:0000256" key="1">
    <source>
        <dbReference type="ARBA" id="ARBA00004651"/>
    </source>
</evidence>
<dbReference type="AlphaFoldDB" id="A0A1H5EM79"/>
<dbReference type="RefSeq" id="WP_089772004.1">
    <property type="nucleotide sequence ID" value="NZ_FNTX01000001.1"/>
</dbReference>
<dbReference type="SUPFAM" id="SSF52540">
    <property type="entry name" value="P-loop containing nucleoside triphosphate hydrolases"/>
    <property type="match status" value="1"/>
</dbReference>
<dbReference type="GO" id="GO:0016887">
    <property type="term" value="F:ATP hydrolysis activity"/>
    <property type="evidence" value="ECO:0007669"/>
    <property type="project" value="InterPro"/>
</dbReference>
<dbReference type="PANTHER" id="PTHR43394">
    <property type="entry name" value="ATP-DEPENDENT PERMEASE MDL1, MITOCHONDRIAL"/>
    <property type="match status" value="1"/>
</dbReference>
<proteinExistence type="predicted"/>
<dbReference type="PANTHER" id="PTHR43394:SF1">
    <property type="entry name" value="ATP-BINDING CASSETTE SUB-FAMILY B MEMBER 10, MITOCHONDRIAL"/>
    <property type="match status" value="1"/>
</dbReference>
<feature type="domain" description="ABC transporter" evidence="10">
    <location>
        <begin position="333"/>
        <end position="568"/>
    </location>
</feature>
<evidence type="ECO:0000256" key="2">
    <source>
        <dbReference type="ARBA" id="ARBA00022448"/>
    </source>
</evidence>
<evidence type="ECO:0000259" key="10">
    <source>
        <dbReference type="PROSITE" id="PS50893"/>
    </source>
</evidence>
<dbReference type="InterPro" id="IPR011527">
    <property type="entry name" value="ABC1_TM_dom"/>
</dbReference>
<keyword evidence="5" id="KW-0547">Nucleotide-binding</keyword>
<dbReference type="InterPro" id="IPR036640">
    <property type="entry name" value="ABC1_TM_sf"/>
</dbReference>
<feature type="transmembrane region" description="Helical" evidence="9">
    <location>
        <begin position="12"/>
        <end position="33"/>
    </location>
</feature>
<dbReference type="Gene3D" id="1.20.1560.10">
    <property type="entry name" value="ABC transporter type 1, transmembrane domain"/>
    <property type="match status" value="1"/>
</dbReference>
<dbReference type="GO" id="GO:0015421">
    <property type="term" value="F:ABC-type oligopeptide transporter activity"/>
    <property type="evidence" value="ECO:0007669"/>
    <property type="project" value="TreeGrafter"/>
</dbReference>
<evidence type="ECO:0000259" key="11">
    <source>
        <dbReference type="PROSITE" id="PS50929"/>
    </source>
</evidence>
<comment type="subcellular location">
    <subcellularLocation>
        <location evidence="1">Cell membrane</location>
        <topology evidence="1">Multi-pass membrane protein</topology>
    </subcellularLocation>
</comment>
<dbReference type="PROSITE" id="PS00211">
    <property type="entry name" value="ABC_TRANSPORTER_1"/>
    <property type="match status" value="1"/>
</dbReference>
<feature type="transmembrane region" description="Helical" evidence="9">
    <location>
        <begin position="53"/>
        <end position="77"/>
    </location>
</feature>
<accession>A0A1H5EM79</accession>
<feature type="transmembrane region" description="Helical" evidence="9">
    <location>
        <begin position="156"/>
        <end position="179"/>
    </location>
</feature>
<protein>
    <submittedName>
        <fullName evidence="12">ATP-binding cassette, subfamily B</fullName>
    </submittedName>
</protein>
<keyword evidence="7 9" id="KW-1133">Transmembrane helix</keyword>
<feature type="domain" description="ABC transmembrane type-1" evidence="11">
    <location>
        <begin position="18"/>
        <end position="299"/>
    </location>
</feature>
<dbReference type="InterPro" id="IPR003439">
    <property type="entry name" value="ABC_transporter-like_ATP-bd"/>
</dbReference>
<dbReference type="SMART" id="SM00382">
    <property type="entry name" value="AAA"/>
    <property type="match status" value="1"/>
</dbReference>
<evidence type="ECO:0000256" key="8">
    <source>
        <dbReference type="ARBA" id="ARBA00023136"/>
    </source>
</evidence>
<evidence type="ECO:0000256" key="9">
    <source>
        <dbReference type="SAM" id="Phobius"/>
    </source>
</evidence>
<feature type="transmembrane region" description="Helical" evidence="9">
    <location>
        <begin position="236"/>
        <end position="258"/>
    </location>
</feature>
<dbReference type="PROSITE" id="PS50929">
    <property type="entry name" value="ABC_TM1F"/>
    <property type="match status" value="1"/>
</dbReference>
<dbReference type="InterPro" id="IPR039421">
    <property type="entry name" value="Type_1_exporter"/>
</dbReference>
<dbReference type="PROSITE" id="PS50893">
    <property type="entry name" value="ABC_TRANSPORTER_2"/>
    <property type="match status" value="1"/>
</dbReference>
<dbReference type="FunFam" id="3.40.50.300:FF:000854">
    <property type="entry name" value="Multidrug ABC transporter ATP-binding protein"/>
    <property type="match status" value="1"/>
</dbReference>
<dbReference type="Proteomes" id="UP000199220">
    <property type="component" value="Unassembled WGS sequence"/>
</dbReference>
<dbReference type="STRING" id="648782.SAMN04488554_1067"/>
<evidence type="ECO:0000256" key="6">
    <source>
        <dbReference type="ARBA" id="ARBA00022840"/>
    </source>
</evidence>